<feature type="domain" description="Metallo-beta-lactamase" evidence="2">
    <location>
        <begin position="13"/>
        <end position="219"/>
    </location>
</feature>
<dbReference type="GO" id="GO:0016787">
    <property type="term" value="F:hydrolase activity"/>
    <property type="evidence" value="ECO:0007669"/>
    <property type="project" value="UniProtKB-KW"/>
</dbReference>
<name>A0A2M7W3U7_9BACT</name>
<evidence type="ECO:0000256" key="1">
    <source>
        <dbReference type="ARBA" id="ARBA00022801"/>
    </source>
</evidence>
<comment type="caution">
    <text evidence="4">The sequence shown here is derived from an EMBL/GenBank/DDBJ whole genome shotgun (WGS) entry which is preliminary data.</text>
</comment>
<evidence type="ECO:0000259" key="2">
    <source>
        <dbReference type="SMART" id="SM00849"/>
    </source>
</evidence>
<dbReference type="Pfam" id="PF10996">
    <property type="entry name" value="Beta-Casp"/>
    <property type="match status" value="1"/>
</dbReference>
<dbReference type="PANTHER" id="PTHR11203:SF37">
    <property type="entry name" value="INTEGRATOR COMPLEX SUBUNIT 11"/>
    <property type="match status" value="1"/>
</dbReference>
<dbReference type="Proteomes" id="UP000230137">
    <property type="component" value="Unassembled WGS sequence"/>
</dbReference>
<dbReference type="EMBL" id="PFQF01000031">
    <property type="protein sequence ID" value="PJA20294.1"/>
    <property type="molecule type" value="Genomic_DNA"/>
</dbReference>
<dbReference type="AlphaFoldDB" id="A0A2M7W3U7"/>
<organism evidence="4 5">
    <name type="scientific">Candidatus Berkelbacteria bacterium CG_4_10_14_0_2_um_filter_35_9_33_12</name>
    <dbReference type="NCBI Taxonomy" id="1974499"/>
    <lineage>
        <taxon>Bacteria</taxon>
        <taxon>Candidatus Berkelbacteria</taxon>
    </lineage>
</organism>
<dbReference type="SUPFAM" id="SSF56281">
    <property type="entry name" value="Metallo-hydrolase/oxidoreductase"/>
    <property type="match status" value="1"/>
</dbReference>
<dbReference type="CDD" id="cd16295">
    <property type="entry name" value="TTHA0252-CPSF-like_MBL-fold"/>
    <property type="match status" value="1"/>
</dbReference>
<protein>
    <submittedName>
        <fullName evidence="4">MBL fold metallo-hydrolase</fullName>
    </submittedName>
</protein>
<dbReference type="SMART" id="SM01027">
    <property type="entry name" value="Beta-Casp"/>
    <property type="match status" value="1"/>
</dbReference>
<dbReference type="Gene3D" id="3.60.15.10">
    <property type="entry name" value="Ribonuclease Z/Hydroxyacylglutathione hydrolase-like"/>
    <property type="match status" value="1"/>
</dbReference>
<dbReference type="InterPro" id="IPR036866">
    <property type="entry name" value="RibonucZ/Hydroxyglut_hydro"/>
</dbReference>
<accession>A0A2M7W3U7</accession>
<evidence type="ECO:0000313" key="5">
    <source>
        <dbReference type="Proteomes" id="UP000230137"/>
    </source>
</evidence>
<dbReference type="Pfam" id="PF16661">
    <property type="entry name" value="Lactamase_B_6"/>
    <property type="match status" value="1"/>
</dbReference>
<dbReference type="InterPro" id="IPR022712">
    <property type="entry name" value="Beta_Casp"/>
</dbReference>
<reference evidence="5" key="1">
    <citation type="submission" date="2017-09" db="EMBL/GenBank/DDBJ databases">
        <title>Depth-based differentiation of microbial function through sediment-hosted aquifers and enrichment of novel symbionts in the deep terrestrial subsurface.</title>
        <authorList>
            <person name="Probst A.J."/>
            <person name="Ladd B."/>
            <person name="Jarett J.K."/>
            <person name="Geller-Mcgrath D.E."/>
            <person name="Sieber C.M.K."/>
            <person name="Emerson J.B."/>
            <person name="Anantharaman K."/>
            <person name="Thomas B.C."/>
            <person name="Malmstrom R."/>
            <person name="Stieglmeier M."/>
            <person name="Klingl A."/>
            <person name="Woyke T."/>
            <person name="Ryan C.M."/>
            <person name="Banfield J.F."/>
        </authorList>
    </citation>
    <scope>NUCLEOTIDE SEQUENCE [LARGE SCALE GENOMIC DNA]</scope>
</reference>
<keyword evidence="1 4" id="KW-0378">Hydrolase</keyword>
<dbReference type="InterPro" id="IPR001279">
    <property type="entry name" value="Metallo-B-lactamas"/>
</dbReference>
<gene>
    <name evidence="4" type="ORF">COX60_02100</name>
</gene>
<evidence type="ECO:0000259" key="3">
    <source>
        <dbReference type="SMART" id="SM01027"/>
    </source>
</evidence>
<feature type="domain" description="Beta-Casp" evidence="3">
    <location>
        <begin position="231"/>
        <end position="356"/>
    </location>
</feature>
<dbReference type="InterPro" id="IPR050698">
    <property type="entry name" value="MBL"/>
</dbReference>
<dbReference type="SMART" id="SM00849">
    <property type="entry name" value="Lactamase_B"/>
    <property type="match status" value="1"/>
</dbReference>
<dbReference type="Gene3D" id="3.40.50.10890">
    <property type="match status" value="1"/>
</dbReference>
<proteinExistence type="predicted"/>
<dbReference type="InterPro" id="IPR011108">
    <property type="entry name" value="RMMBL"/>
</dbReference>
<dbReference type="Pfam" id="PF07521">
    <property type="entry name" value="RMMBL"/>
    <property type="match status" value="1"/>
</dbReference>
<dbReference type="GO" id="GO:0004521">
    <property type="term" value="F:RNA endonuclease activity"/>
    <property type="evidence" value="ECO:0007669"/>
    <property type="project" value="TreeGrafter"/>
</dbReference>
<dbReference type="PANTHER" id="PTHR11203">
    <property type="entry name" value="CLEAVAGE AND POLYADENYLATION SPECIFICITY FACTOR FAMILY MEMBER"/>
    <property type="match status" value="1"/>
</dbReference>
<sequence length="441" mass="49820">MKLSFFGATKEVTGSNYLLEQNDSKIVVDCGYFQGGRKSEARNIQNFDYDPSSINAVIITHAHLDHIGRLPKMIADGFNGKIYMTEVTEQLAKIVLEDALGLMREPTHQEKDVLQIFEQTQVVGYNQKISITQDFSVTFYDAGHILGSSFVKVEWEQKSIIFSGDLGNCPNPLLNETTKIPQANFVVCESTYGSRIHEKAIEKTNKLIKNITETISFNGTVLIPSFAIERTQELLYQMDTIFDQHKLPKVPYFLDSPMAINVTKVYKQFSKYWNTSALDSKLKDGDIFKFPTLKETMTTEESKSINNVQGAKVIIAGAGMMDGGRIVHHAKRYISDKKNMILFIGYQAQGTLGRSIYDGIKTVKINGERYPVRCRVKAIGGYSAHADSRQIIRWLDDGDKNKHIFITHGEEMESEGLKNRLIENAYVNLSIPEEKESVELQ</sequence>
<evidence type="ECO:0000313" key="4">
    <source>
        <dbReference type="EMBL" id="PJA20294.1"/>
    </source>
</evidence>